<dbReference type="InterPro" id="IPR021866">
    <property type="entry name" value="SpoIIAA-like"/>
</dbReference>
<sequence length="122" mass="13424">MITVIERMPVGTIGLKASGKVTEDDYRDVLVPAVTLARQQGKVRLLYVLKDGFDSFSAGAMWADAKVWAKNMDGFERIALVADADWLEHAAKAVNLVVSGEIKVFESDDVRDAKIWLVGIDD</sequence>
<dbReference type="RefSeq" id="WP_345716073.1">
    <property type="nucleotide sequence ID" value="NZ_BAABFP010000004.1"/>
</dbReference>
<keyword evidence="2" id="KW-1185">Reference proteome</keyword>
<name>A0ABW1JEM3_9ACTN</name>
<dbReference type="Gene3D" id="3.40.50.10600">
    <property type="entry name" value="SpoIIaa-like domains"/>
    <property type="match status" value="1"/>
</dbReference>
<reference evidence="2" key="1">
    <citation type="journal article" date="2019" name="Int. J. Syst. Evol. Microbiol.">
        <title>The Global Catalogue of Microorganisms (GCM) 10K type strain sequencing project: providing services to taxonomists for standard genome sequencing and annotation.</title>
        <authorList>
            <consortium name="The Broad Institute Genomics Platform"/>
            <consortium name="The Broad Institute Genome Sequencing Center for Infectious Disease"/>
            <person name="Wu L."/>
            <person name="Ma J."/>
        </authorList>
    </citation>
    <scope>NUCLEOTIDE SEQUENCE [LARGE SCALE GENOMIC DNA]</scope>
    <source>
        <strain evidence="2">KACC 14249</strain>
    </source>
</reference>
<dbReference type="InterPro" id="IPR036513">
    <property type="entry name" value="STAS_dom_sf"/>
</dbReference>
<dbReference type="Proteomes" id="UP001596189">
    <property type="component" value="Unassembled WGS sequence"/>
</dbReference>
<comment type="caution">
    <text evidence="1">The sequence shown here is derived from an EMBL/GenBank/DDBJ whole genome shotgun (WGS) entry which is preliminary data.</text>
</comment>
<dbReference type="Pfam" id="PF11964">
    <property type="entry name" value="SpoIIAA-like"/>
    <property type="match status" value="1"/>
</dbReference>
<evidence type="ECO:0000313" key="1">
    <source>
        <dbReference type="EMBL" id="MFC6007268.1"/>
    </source>
</evidence>
<dbReference type="SUPFAM" id="SSF52091">
    <property type="entry name" value="SpoIIaa-like"/>
    <property type="match status" value="1"/>
</dbReference>
<dbReference type="InterPro" id="IPR038396">
    <property type="entry name" value="SpoIIAA-like_sf"/>
</dbReference>
<dbReference type="EMBL" id="JBHSRD010000003">
    <property type="protein sequence ID" value="MFC6007268.1"/>
    <property type="molecule type" value="Genomic_DNA"/>
</dbReference>
<gene>
    <name evidence="1" type="ORF">ACFQDO_09020</name>
</gene>
<protein>
    <submittedName>
        <fullName evidence="1">STAS/SEC14 domain-containing protein</fullName>
    </submittedName>
</protein>
<organism evidence="1 2">
    <name type="scientific">Angustibacter luteus</name>
    <dbReference type="NCBI Taxonomy" id="658456"/>
    <lineage>
        <taxon>Bacteria</taxon>
        <taxon>Bacillati</taxon>
        <taxon>Actinomycetota</taxon>
        <taxon>Actinomycetes</taxon>
        <taxon>Kineosporiales</taxon>
        <taxon>Kineosporiaceae</taxon>
    </lineage>
</organism>
<evidence type="ECO:0000313" key="2">
    <source>
        <dbReference type="Proteomes" id="UP001596189"/>
    </source>
</evidence>
<proteinExistence type="predicted"/>
<accession>A0ABW1JEM3</accession>